<sequence length="145" mass="17116">MMDAELEFTVQPNTTVRELFDKVVELIDILEIRYFGLQYTDTNVQAEYDDYNSEKHESGYYVFYQLLLLQRTEGIEEAYNSSMGRCKNTGKEKASKNSTRSRDYGVNCFEIRDQKGMEWFLGVNALELHKYGKNNRLIQSWFFVV</sequence>
<organism evidence="2 3">
    <name type="scientific">Onchocerca flexuosa</name>
    <dbReference type="NCBI Taxonomy" id="387005"/>
    <lineage>
        <taxon>Eukaryota</taxon>
        <taxon>Metazoa</taxon>
        <taxon>Ecdysozoa</taxon>
        <taxon>Nematoda</taxon>
        <taxon>Chromadorea</taxon>
        <taxon>Rhabditida</taxon>
        <taxon>Spirurina</taxon>
        <taxon>Spiruromorpha</taxon>
        <taxon>Filarioidea</taxon>
        <taxon>Onchocercidae</taxon>
        <taxon>Onchocerca</taxon>
    </lineage>
</organism>
<dbReference type="Pfam" id="PF09379">
    <property type="entry name" value="FERM_N"/>
    <property type="match status" value="1"/>
</dbReference>
<dbReference type="EMBL" id="KZ269977">
    <property type="protein sequence ID" value="OZC12663.1"/>
    <property type="molecule type" value="Genomic_DNA"/>
</dbReference>
<evidence type="ECO:0000259" key="1">
    <source>
        <dbReference type="Pfam" id="PF09379"/>
    </source>
</evidence>
<gene>
    <name evidence="2" type="ORF">X798_00294</name>
</gene>
<dbReference type="GO" id="GO:0003779">
    <property type="term" value="F:actin binding"/>
    <property type="evidence" value="ECO:0007669"/>
    <property type="project" value="InterPro"/>
</dbReference>
<evidence type="ECO:0000313" key="2">
    <source>
        <dbReference type="EMBL" id="OZC12663.1"/>
    </source>
</evidence>
<dbReference type="SUPFAM" id="SSF54236">
    <property type="entry name" value="Ubiquitin-like"/>
    <property type="match status" value="1"/>
</dbReference>
<name>A0A238C5D9_9BILA</name>
<dbReference type="InterPro" id="IPR011174">
    <property type="entry name" value="ERM"/>
</dbReference>
<evidence type="ECO:0000313" key="3">
    <source>
        <dbReference type="Proteomes" id="UP000242913"/>
    </source>
</evidence>
<keyword evidence="3" id="KW-1185">Reference proteome</keyword>
<dbReference type="OrthoDB" id="6018897at2759"/>
<dbReference type="PANTHER" id="PTHR23281">
    <property type="entry name" value="MERLIN/MOESIN/EZRIN/RADIXIN"/>
    <property type="match status" value="1"/>
</dbReference>
<accession>A0A238C5D9</accession>
<dbReference type="InterPro" id="IPR029071">
    <property type="entry name" value="Ubiquitin-like_domsf"/>
</dbReference>
<dbReference type="Gene3D" id="3.10.20.90">
    <property type="entry name" value="Phosphatidylinositol 3-kinase Catalytic Subunit, Chain A, domain 1"/>
    <property type="match status" value="1"/>
</dbReference>
<dbReference type="AlphaFoldDB" id="A0A238C5D9"/>
<proteinExistence type="predicted"/>
<protein>
    <submittedName>
        <fullName evidence="2">FERM protein</fullName>
    </submittedName>
</protein>
<dbReference type="Proteomes" id="UP000242913">
    <property type="component" value="Unassembled WGS sequence"/>
</dbReference>
<feature type="domain" description="FERM N-terminal" evidence="1">
    <location>
        <begin position="3"/>
        <end position="47"/>
    </location>
</feature>
<reference evidence="2 3" key="1">
    <citation type="submission" date="2015-12" db="EMBL/GenBank/DDBJ databases">
        <title>Draft genome of the nematode, Onchocerca flexuosa.</title>
        <authorList>
            <person name="Mitreva M."/>
        </authorList>
    </citation>
    <scope>NUCLEOTIDE SEQUENCE [LARGE SCALE GENOMIC DNA]</scope>
    <source>
        <strain evidence="2">Red Deer</strain>
    </source>
</reference>
<dbReference type="InterPro" id="IPR018979">
    <property type="entry name" value="FERM_N"/>
</dbReference>